<keyword evidence="6" id="KW-1185">Reference proteome</keyword>
<keyword evidence="1" id="KW-0677">Repeat</keyword>
<evidence type="ECO:0000256" key="1">
    <source>
        <dbReference type="ARBA" id="ARBA00022737"/>
    </source>
</evidence>
<feature type="domain" description="CNNM transmembrane" evidence="5">
    <location>
        <begin position="41"/>
        <end position="223"/>
    </location>
</feature>
<evidence type="ECO:0000313" key="6">
    <source>
        <dbReference type="Proteomes" id="UP001165740"/>
    </source>
</evidence>
<evidence type="ECO:0000256" key="4">
    <source>
        <dbReference type="SAM" id="Phobius"/>
    </source>
</evidence>
<dbReference type="PANTHER" id="PTHR12064:SF97">
    <property type="entry name" value="METAL TRANSPORTER CNNM-5"/>
    <property type="match status" value="1"/>
</dbReference>
<dbReference type="Proteomes" id="UP001165740">
    <property type="component" value="Chromosome 6"/>
</dbReference>
<dbReference type="KEGG" id="bgt:106076725"/>
<dbReference type="InterPro" id="IPR046342">
    <property type="entry name" value="CBS_dom_sf"/>
</dbReference>
<keyword evidence="2 4" id="KW-0472">Membrane</keyword>
<sequence>MSYQSYKFYINNYINCTIISDEVIQCNGTTYDLHEKVLTYTDEWFWIYIGIYVGLVIFAGLMSGLTMGLLSLDSTTLATMINGGTPNERKHAKRIFPVVKRHHLLLVTLLLSNSAAVEAMPIFLDRISNPIIAIVISVTAVLIFGEVIPQAVCTRYGLAIGSYLSPLVYLLMGIFFIVSFPLSLLLDCCLGTEHGTFFRRAQLKALIEIHGEDSQAEGLGQREESLSHDEVAIIKGCLDMKNKTAKDAMLTIDKAFMISTNAKLNYETLSHMAQHCHSRVPVYENERSNIVALLLTKTLIKLSPDDALPVSDLVGDERYSRPALFIDSDMPLFDLLNLFQTGRSHLAIVRQKRRKLELDDDDDDKLLDHSDAAPLLIDIEESADDVPEGTVIGMITLEDVIEELLQEEIEDEKDIMQEISQKLQFSLAKRKKSLLNILHRSRSQPQPRTGASMLDTAVSSGHHNPELRHVSSSLQEQLDRQMEALRQAHSKEQEEAQITTPPPPHRSESRVRFS</sequence>
<keyword evidence="2 4" id="KW-0812">Transmembrane</keyword>
<feature type="transmembrane region" description="Helical" evidence="4">
    <location>
        <begin position="160"/>
        <end position="186"/>
    </location>
</feature>
<dbReference type="GeneID" id="106076725"/>
<feature type="transmembrane region" description="Helical" evidence="4">
    <location>
        <begin position="45"/>
        <end position="70"/>
    </location>
</feature>
<dbReference type="GO" id="GO:0005737">
    <property type="term" value="C:cytoplasm"/>
    <property type="evidence" value="ECO:0007669"/>
    <property type="project" value="TreeGrafter"/>
</dbReference>
<dbReference type="Gene3D" id="3.10.580.10">
    <property type="entry name" value="CBS-domain"/>
    <property type="match status" value="1"/>
</dbReference>
<name>A0A9U8ELB7_BIOGL</name>
<evidence type="ECO:0000256" key="3">
    <source>
        <dbReference type="SAM" id="MobiDB-lite"/>
    </source>
</evidence>
<dbReference type="AlphaFoldDB" id="A0A9U8ELB7"/>
<dbReference type="OrthoDB" id="5353557at2759"/>
<dbReference type="GO" id="GO:0016020">
    <property type="term" value="C:membrane"/>
    <property type="evidence" value="ECO:0007669"/>
    <property type="project" value="UniProtKB-UniRule"/>
</dbReference>
<keyword evidence="2 4" id="KW-1133">Transmembrane helix</keyword>
<dbReference type="GO" id="GO:0010960">
    <property type="term" value="P:magnesium ion homeostasis"/>
    <property type="evidence" value="ECO:0007669"/>
    <property type="project" value="InterPro"/>
</dbReference>
<proteinExistence type="predicted"/>
<feature type="region of interest" description="Disordered" evidence="3">
    <location>
        <begin position="439"/>
        <end position="514"/>
    </location>
</feature>
<accession>A0A9U8ELB7</accession>
<dbReference type="OMA" id="TCQPEDE"/>
<reference evidence="7" key="1">
    <citation type="submission" date="2025-08" db="UniProtKB">
        <authorList>
            <consortium name="RefSeq"/>
        </authorList>
    </citation>
    <scope>IDENTIFICATION</scope>
</reference>
<organism evidence="6 7">
    <name type="scientific">Biomphalaria glabrata</name>
    <name type="common">Bloodfluke planorb</name>
    <name type="synonym">Freshwater snail</name>
    <dbReference type="NCBI Taxonomy" id="6526"/>
    <lineage>
        <taxon>Eukaryota</taxon>
        <taxon>Metazoa</taxon>
        <taxon>Spiralia</taxon>
        <taxon>Lophotrochozoa</taxon>
        <taxon>Mollusca</taxon>
        <taxon>Gastropoda</taxon>
        <taxon>Heterobranchia</taxon>
        <taxon>Euthyneura</taxon>
        <taxon>Panpulmonata</taxon>
        <taxon>Hygrophila</taxon>
        <taxon>Lymnaeoidea</taxon>
        <taxon>Planorbidae</taxon>
        <taxon>Biomphalaria</taxon>
    </lineage>
</organism>
<dbReference type="GO" id="GO:0030026">
    <property type="term" value="P:intracellular manganese ion homeostasis"/>
    <property type="evidence" value="ECO:0007669"/>
    <property type="project" value="TreeGrafter"/>
</dbReference>
<feature type="transmembrane region" description="Helical" evidence="4">
    <location>
        <begin position="130"/>
        <end position="148"/>
    </location>
</feature>
<dbReference type="PANTHER" id="PTHR12064">
    <property type="entry name" value="METAL TRANSPORTER CNNM"/>
    <property type="match status" value="1"/>
</dbReference>
<feature type="compositionally biased region" description="Basic and acidic residues" evidence="3">
    <location>
        <begin position="505"/>
        <end position="514"/>
    </location>
</feature>
<evidence type="ECO:0000259" key="5">
    <source>
        <dbReference type="PROSITE" id="PS51846"/>
    </source>
</evidence>
<dbReference type="SUPFAM" id="SSF54631">
    <property type="entry name" value="CBS-domain pair"/>
    <property type="match status" value="1"/>
</dbReference>
<protein>
    <submittedName>
        <fullName evidence="7">Uncharacterized protein LOC106076725</fullName>
    </submittedName>
</protein>
<dbReference type="RefSeq" id="XP_013093000.2">
    <property type="nucleotide sequence ID" value="XM_013237546.2"/>
</dbReference>
<evidence type="ECO:0000313" key="7">
    <source>
        <dbReference type="RefSeq" id="XP_013093000.2"/>
    </source>
</evidence>
<gene>
    <name evidence="7" type="primary">LOC106076725</name>
</gene>
<dbReference type="InterPro" id="IPR045095">
    <property type="entry name" value="ACDP"/>
</dbReference>
<dbReference type="InterPro" id="IPR002550">
    <property type="entry name" value="CNNM"/>
</dbReference>
<dbReference type="PROSITE" id="PS51846">
    <property type="entry name" value="CNNM"/>
    <property type="match status" value="1"/>
</dbReference>
<evidence type="ECO:0000256" key="2">
    <source>
        <dbReference type="PROSITE-ProRule" id="PRU01193"/>
    </source>
</evidence>
<dbReference type="Pfam" id="PF01595">
    <property type="entry name" value="CNNM"/>
    <property type="match status" value="1"/>
</dbReference>